<organism evidence="1 2">
    <name type="scientific">Cephaloticoccus primus</name>
    <dbReference type="NCBI Taxonomy" id="1548207"/>
    <lineage>
        <taxon>Bacteria</taxon>
        <taxon>Pseudomonadati</taxon>
        <taxon>Verrucomicrobiota</taxon>
        <taxon>Opitutia</taxon>
        <taxon>Opitutales</taxon>
        <taxon>Opitutaceae</taxon>
        <taxon>Cephaloticoccus</taxon>
    </lineage>
</organism>
<protein>
    <recommendedName>
        <fullName evidence="3">Addiction module antitoxin</fullName>
    </recommendedName>
</protein>
<name>A0A139SSM5_9BACT</name>
<sequence length="116" mass="13015">MAKQLTITLDDSAYAGLLAKIPEHRLGEYLVDLLSRNLSQPQMRKPTRTAEDSWEAEVAAVPENTWAWREGMPLVRTELGPAEIEASYRAMAADREREAEAQEWCEAVIGDIPSDD</sequence>
<evidence type="ECO:0008006" key="3">
    <source>
        <dbReference type="Google" id="ProtNLM"/>
    </source>
</evidence>
<evidence type="ECO:0000313" key="1">
    <source>
        <dbReference type="EMBL" id="KXU37585.1"/>
    </source>
</evidence>
<keyword evidence="2" id="KW-1185">Reference proteome</keyword>
<accession>A0A139SSM5</accession>
<dbReference type="OrthoDB" id="573771at2"/>
<dbReference type="Proteomes" id="UP000070058">
    <property type="component" value="Unassembled WGS sequence"/>
</dbReference>
<reference evidence="2" key="1">
    <citation type="submission" date="2016-02" db="EMBL/GenBank/DDBJ databases">
        <authorList>
            <person name="Sanders J.G."/>
            <person name="Lin J.Y."/>
            <person name="Wertz J.T."/>
            <person name="Russell J.A."/>
            <person name="Moreau C.S."/>
            <person name="Powell S."/>
        </authorList>
    </citation>
    <scope>NUCLEOTIDE SEQUENCE [LARGE SCALE GENOMIC DNA]</scope>
    <source>
        <strain evidence="2">CAG34</strain>
    </source>
</reference>
<gene>
    <name evidence="1" type="ORF">AXK11_01955</name>
</gene>
<dbReference type="AlphaFoldDB" id="A0A139SSM5"/>
<dbReference type="STRING" id="1548207.AXK11_01955"/>
<dbReference type="EMBL" id="LSZQ01000013">
    <property type="protein sequence ID" value="KXU37585.1"/>
    <property type="molecule type" value="Genomic_DNA"/>
</dbReference>
<evidence type="ECO:0000313" key="2">
    <source>
        <dbReference type="Proteomes" id="UP000070058"/>
    </source>
</evidence>
<comment type="caution">
    <text evidence="1">The sequence shown here is derived from an EMBL/GenBank/DDBJ whole genome shotgun (WGS) entry which is preliminary data.</text>
</comment>
<proteinExistence type="predicted"/>
<dbReference type="RefSeq" id="WP_068628721.1">
    <property type="nucleotide sequence ID" value="NZ_LSZQ01000013.1"/>
</dbReference>